<dbReference type="EMBL" id="JAUSUQ010000003">
    <property type="protein sequence ID" value="MDQ0338399.1"/>
    <property type="molecule type" value="Genomic_DNA"/>
</dbReference>
<accession>A0ABU0CPU4</accession>
<proteinExistence type="predicted"/>
<protein>
    <recommendedName>
        <fullName evidence="3">Transposase</fullName>
    </recommendedName>
</protein>
<gene>
    <name evidence="1" type="ORF">J2S00_001183</name>
</gene>
<evidence type="ECO:0008006" key="3">
    <source>
        <dbReference type="Google" id="ProtNLM"/>
    </source>
</evidence>
<dbReference type="RefSeq" id="WP_307336660.1">
    <property type="nucleotide sequence ID" value="NZ_JAUSUQ010000003.1"/>
</dbReference>
<comment type="caution">
    <text evidence="1">The sequence shown here is derived from an EMBL/GenBank/DDBJ whole genome shotgun (WGS) entry which is preliminary data.</text>
</comment>
<organism evidence="1 2">
    <name type="scientific">Caldalkalibacillus uzonensis</name>
    <dbReference type="NCBI Taxonomy" id="353224"/>
    <lineage>
        <taxon>Bacteria</taxon>
        <taxon>Bacillati</taxon>
        <taxon>Bacillota</taxon>
        <taxon>Bacilli</taxon>
        <taxon>Bacillales</taxon>
        <taxon>Bacillaceae</taxon>
        <taxon>Caldalkalibacillus</taxon>
    </lineage>
</organism>
<sequence>MEIEDIETLVVNARNMKNVCERKTDAKDAEVLLICCGMACYR</sequence>
<evidence type="ECO:0000313" key="2">
    <source>
        <dbReference type="Proteomes" id="UP001232445"/>
    </source>
</evidence>
<name>A0ABU0CPU4_9BACI</name>
<evidence type="ECO:0000313" key="1">
    <source>
        <dbReference type="EMBL" id="MDQ0338399.1"/>
    </source>
</evidence>
<keyword evidence="2" id="KW-1185">Reference proteome</keyword>
<reference evidence="1 2" key="1">
    <citation type="submission" date="2023-07" db="EMBL/GenBank/DDBJ databases">
        <title>Genomic Encyclopedia of Type Strains, Phase IV (KMG-IV): sequencing the most valuable type-strain genomes for metagenomic binning, comparative biology and taxonomic classification.</title>
        <authorList>
            <person name="Goeker M."/>
        </authorList>
    </citation>
    <scope>NUCLEOTIDE SEQUENCE [LARGE SCALE GENOMIC DNA]</scope>
    <source>
        <strain evidence="1 2">DSM 17740</strain>
    </source>
</reference>
<dbReference type="Proteomes" id="UP001232445">
    <property type="component" value="Unassembled WGS sequence"/>
</dbReference>